<keyword evidence="3" id="KW-0862">Zinc</keyword>
<evidence type="ECO:0000256" key="4">
    <source>
        <dbReference type="PROSITE-ProRule" id="PRU00134"/>
    </source>
</evidence>
<evidence type="ECO:0000259" key="5">
    <source>
        <dbReference type="PROSITE" id="PS50865"/>
    </source>
</evidence>
<dbReference type="STRING" id="413071.G9MJG5"/>
<dbReference type="eggNOG" id="ENOG502S2D3">
    <property type="taxonomic scope" value="Eukaryota"/>
</dbReference>
<dbReference type="SUPFAM" id="SSF144232">
    <property type="entry name" value="HIT/MYND zinc finger-like"/>
    <property type="match status" value="1"/>
</dbReference>
<comment type="caution">
    <text evidence="6">The sequence shown here is derived from an EMBL/GenBank/DDBJ whole genome shotgun (WGS) entry which is preliminary data.</text>
</comment>
<evidence type="ECO:0000256" key="2">
    <source>
        <dbReference type="ARBA" id="ARBA00022771"/>
    </source>
</evidence>
<dbReference type="Pfam" id="PF14737">
    <property type="entry name" value="DUF4470"/>
    <property type="match status" value="1"/>
</dbReference>
<dbReference type="Pfam" id="PF01753">
    <property type="entry name" value="zf-MYND"/>
    <property type="match status" value="1"/>
</dbReference>
<dbReference type="AlphaFoldDB" id="G9MJG5"/>
<proteinExistence type="predicted"/>
<dbReference type="GeneID" id="25793136"/>
<keyword evidence="1" id="KW-0479">Metal-binding</keyword>
<keyword evidence="2 4" id="KW-0863">Zinc-finger</keyword>
<evidence type="ECO:0000313" key="7">
    <source>
        <dbReference type="Proteomes" id="UP000007115"/>
    </source>
</evidence>
<dbReference type="HOGENOM" id="CLU_018400_3_0_1"/>
<protein>
    <recommendedName>
        <fullName evidence="5">MYND-type domain-containing protein</fullName>
    </recommendedName>
</protein>
<dbReference type="InterPro" id="IPR002893">
    <property type="entry name" value="Znf_MYND"/>
</dbReference>
<dbReference type="PROSITE" id="PS50865">
    <property type="entry name" value="ZF_MYND_2"/>
    <property type="match status" value="1"/>
</dbReference>
<keyword evidence="7" id="KW-1185">Reference proteome</keyword>
<evidence type="ECO:0000313" key="6">
    <source>
        <dbReference type="EMBL" id="EHK25628.1"/>
    </source>
</evidence>
<sequence>MDRSTQSKCQLGCANSELCKEIGKLPCKSCRMVAYCGISCQQSHWEEHKKHCKSPLADPNWRPAWQVERRVPTWAQGLVAGVYPDALEGKYEPWGTASAIDILNLKHNEGVDTTRDFSLLFAGKATINYQPFDSSRDLRYLVATLASLPSQSHRLLNITLNDPEIAVVSRNLMLLLVALDASQPAQDQDQANTSRAIDTIIHFWYSAFLTDDIMLYLEEKIQPLLEQVRDKIHNADFDTVIKHTWNFSGGSSIQVSLTAQCWKRVLSSLSIPPGLSYDAAVRRLQEITLDGRKSDYRDRCYSKMQNRFFRVAKQRFREDGMLLPFGHSRLEFRRPNPSLFVESRGFYYSDQADPLGGWNIFLSQRTPWVAFNDVYGKLYSFLTDVIGSFLYSLGKNRIALSLFNVDIKELSQHLCNRRYDRIKVTNVCGREDINILETFQHFSSHLLYPEQNRHATIITLFINAAKEYGHLSGDMEECVGIHPLLVWYDTYNAFIASGTENPRFQAQMIGTELYPKLEEWFTKLSCLLQFQQNAEFSGMAMKTQNTIVRRWPMKLPVPIQDNISIETFRLFYGSEHPLLERYVEWRWRSPPSQLIRFYN</sequence>
<evidence type="ECO:0000256" key="3">
    <source>
        <dbReference type="ARBA" id="ARBA00022833"/>
    </source>
</evidence>
<organism evidence="6 7">
    <name type="scientific">Hypocrea virens (strain Gv29-8 / FGSC 10586)</name>
    <name type="common">Gliocladium virens</name>
    <name type="synonym">Trichoderma virens</name>
    <dbReference type="NCBI Taxonomy" id="413071"/>
    <lineage>
        <taxon>Eukaryota</taxon>
        <taxon>Fungi</taxon>
        <taxon>Dikarya</taxon>
        <taxon>Ascomycota</taxon>
        <taxon>Pezizomycotina</taxon>
        <taxon>Sordariomycetes</taxon>
        <taxon>Hypocreomycetidae</taxon>
        <taxon>Hypocreales</taxon>
        <taxon>Hypocreaceae</taxon>
        <taxon>Trichoderma</taxon>
    </lineage>
</organism>
<reference evidence="6 7" key="1">
    <citation type="journal article" date="2011" name="Genome Biol.">
        <title>Comparative genome sequence analysis underscores mycoparasitism as the ancestral life style of Trichoderma.</title>
        <authorList>
            <person name="Kubicek C.P."/>
            <person name="Herrera-Estrella A."/>
            <person name="Seidl-Seiboth V."/>
            <person name="Martinez D.A."/>
            <person name="Druzhinina I.S."/>
            <person name="Thon M."/>
            <person name="Zeilinger S."/>
            <person name="Casas-Flores S."/>
            <person name="Horwitz B.A."/>
            <person name="Mukherjee P.K."/>
            <person name="Mukherjee M."/>
            <person name="Kredics L."/>
            <person name="Alcaraz L.D."/>
            <person name="Aerts A."/>
            <person name="Antal Z."/>
            <person name="Atanasova L."/>
            <person name="Cervantes-Badillo M.G."/>
            <person name="Challacombe J."/>
            <person name="Chertkov O."/>
            <person name="McCluskey K."/>
            <person name="Coulpier F."/>
            <person name="Deshpande N."/>
            <person name="von Doehren H."/>
            <person name="Ebbole D.J."/>
            <person name="Esquivel-Naranjo E.U."/>
            <person name="Fekete E."/>
            <person name="Flipphi M."/>
            <person name="Glaser F."/>
            <person name="Gomez-Rodriguez E.Y."/>
            <person name="Gruber S."/>
            <person name="Han C."/>
            <person name="Henrissat B."/>
            <person name="Hermosa R."/>
            <person name="Hernandez-Onate M."/>
            <person name="Karaffa L."/>
            <person name="Kosti I."/>
            <person name="Le Crom S."/>
            <person name="Lindquist E."/>
            <person name="Lucas S."/>
            <person name="Luebeck M."/>
            <person name="Luebeck P.S."/>
            <person name="Margeot A."/>
            <person name="Metz B."/>
            <person name="Misra M."/>
            <person name="Nevalainen H."/>
            <person name="Omann M."/>
            <person name="Packer N."/>
            <person name="Perrone G."/>
            <person name="Uresti-Rivera E.E."/>
            <person name="Salamov A."/>
            <person name="Schmoll M."/>
            <person name="Seiboth B."/>
            <person name="Shapiro H."/>
            <person name="Sukno S."/>
            <person name="Tamayo-Ramos J.A."/>
            <person name="Tisch D."/>
            <person name="Wiest A."/>
            <person name="Wilkinson H.H."/>
            <person name="Zhang M."/>
            <person name="Coutinho P.M."/>
            <person name="Kenerley C.M."/>
            <person name="Monte E."/>
            <person name="Baker S.E."/>
            <person name="Grigoriev I.V."/>
        </authorList>
    </citation>
    <scope>NUCLEOTIDE SEQUENCE [LARGE SCALE GENOMIC DNA]</scope>
    <source>
        <strain evidence="7">Gv29-8 / FGSC 10586</strain>
    </source>
</reference>
<dbReference type="OrthoDB" id="5282002at2759"/>
<feature type="domain" description="MYND-type" evidence="5">
    <location>
        <begin position="10"/>
        <end position="52"/>
    </location>
</feature>
<dbReference type="InterPro" id="IPR027974">
    <property type="entry name" value="DUF4470"/>
</dbReference>
<dbReference type="Gene3D" id="6.10.140.2220">
    <property type="match status" value="1"/>
</dbReference>
<dbReference type="RefSeq" id="XP_013959832.1">
    <property type="nucleotide sequence ID" value="XM_014104357.1"/>
</dbReference>
<evidence type="ECO:0000256" key="1">
    <source>
        <dbReference type="ARBA" id="ARBA00022723"/>
    </source>
</evidence>
<dbReference type="EMBL" id="ABDF02000003">
    <property type="protein sequence ID" value="EHK25628.1"/>
    <property type="molecule type" value="Genomic_DNA"/>
</dbReference>
<dbReference type="InParanoid" id="G9MJG5"/>
<dbReference type="VEuPathDB" id="FungiDB:TRIVIDRAFT_32886"/>
<name>G9MJG5_HYPVG</name>
<accession>G9MJG5</accession>
<dbReference type="Proteomes" id="UP000007115">
    <property type="component" value="Unassembled WGS sequence"/>
</dbReference>
<dbReference type="OMA" id="VSIPNRW"/>
<gene>
    <name evidence="6" type="ORF">TRIVIDRAFT_32886</name>
</gene>
<dbReference type="GO" id="GO:0008270">
    <property type="term" value="F:zinc ion binding"/>
    <property type="evidence" value="ECO:0007669"/>
    <property type="project" value="UniProtKB-KW"/>
</dbReference>